<evidence type="ECO:0000256" key="1">
    <source>
        <dbReference type="SAM" id="MobiDB-lite"/>
    </source>
</evidence>
<dbReference type="EMBL" id="KN647390">
    <property type="protein sequence ID" value="KHN36950.1"/>
    <property type="molecule type" value="Genomic_DNA"/>
</dbReference>
<accession>A0A0B2RV53</accession>
<gene>
    <name evidence="2" type="ORF">glysoja_045865</name>
</gene>
<protein>
    <submittedName>
        <fullName evidence="2">Uncharacterized protein</fullName>
    </submittedName>
</protein>
<proteinExistence type="predicted"/>
<name>A0A0B2RV53_GLYSO</name>
<feature type="region of interest" description="Disordered" evidence="1">
    <location>
        <begin position="58"/>
        <end position="78"/>
    </location>
</feature>
<dbReference type="AlphaFoldDB" id="A0A0B2RV53"/>
<dbReference type="Proteomes" id="UP000053555">
    <property type="component" value="Unassembled WGS sequence"/>
</dbReference>
<evidence type="ECO:0000313" key="2">
    <source>
        <dbReference type="EMBL" id="KHN36950.1"/>
    </source>
</evidence>
<organism evidence="2">
    <name type="scientific">Glycine soja</name>
    <name type="common">Wild soybean</name>
    <dbReference type="NCBI Taxonomy" id="3848"/>
    <lineage>
        <taxon>Eukaryota</taxon>
        <taxon>Viridiplantae</taxon>
        <taxon>Streptophyta</taxon>
        <taxon>Embryophyta</taxon>
        <taxon>Tracheophyta</taxon>
        <taxon>Spermatophyta</taxon>
        <taxon>Magnoliopsida</taxon>
        <taxon>eudicotyledons</taxon>
        <taxon>Gunneridae</taxon>
        <taxon>Pentapetalae</taxon>
        <taxon>rosids</taxon>
        <taxon>fabids</taxon>
        <taxon>Fabales</taxon>
        <taxon>Fabaceae</taxon>
        <taxon>Papilionoideae</taxon>
        <taxon>50 kb inversion clade</taxon>
        <taxon>NPAAA clade</taxon>
        <taxon>indigoferoid/millettioid clade</taxon>
        <taxon>Phaseoleae</taxon>
        <taxon>Glycine</taxon>
        <taxon>Glycine subgen. Soja</taxon>
    </lineage>
</organism>
<reference evidence="2" key="1">
    <citation type="submission" date="2014-07" db="EMBL/GenBank/DDBJ databases">
        <title>Identification of a novel salt tolerance gene in wild soybean by whole-genome sequencing.</title>
        <authorList>
            <person name="Lam H.-M."/>
            <person name="Qi X."/>
            <person name="Li M.-W."/>
            <person name="Liu X."/>
            <person name="Xie M."/>
            <person name="Ni M."/>
            <person name="Xu X."/>
        </authorList>
    </citation>
    <scope>NUCLEOTIDE SEQUENCE [LARGE SCALE GENOMIC DNA]</scope>
    <source>
        <tissue evidence="2">Root</tissue>
    </source>
</reference>
<sequence length="78" mass="8453">MPLIIVLSDRSSLSILAVPNAYLTTDDHFSQVTLVDVLRYHALLQFLSQSDLHALPPPTSLSPHSFKPLATPPTTSAS</sequence>